<dbReference type="STRING" id="1076935.U4L7I6"/>
<dbReference type="SUPFAM" id="SSF48484">
    <property type="entry name" value="Lipoxigenase"/>
    <property type="match status" value="1"/>
</dbReference>
<organism evidence="6 7">
    <name type="scientific">Pyronema omphalodes (strain CBS 100304)</name>
    <name type="common">Pyronema confluens</name>
    <dbReference type="NCBI Taxonomy" id="1076935"/>
    <lineage>
        <taxon>Eukaryota</taxon>
        <taxon>Fungi</taxon>
        <taxon>Dikarya</taxon>
        <taxon>Ascomycota</taxon>
        <taxon>Pezizomycotina</taxon>
        <taxon>Pezizomycetes</taxon>
        <taxon>Pezizales</taxon>
        <taxon>Pyronemataceae</taxon>
        <taxon>Pyronema</taxon>
    </lineage>
</organism>
<dbReference type="OrthoDB" id="407298at2759"/>
<dbReference type="Pfam" id="PF00305">
    <property type="entry name" value="Lipoxygenase"/>
    <property type="match status" value="1"/>
</dbReference>
<evidence type="ECO:0000259" key="5">
    <source>
        <dbReference type="PROSITE" id="PS51393"/>
    </source>
</evidence>
<evidence type="ECO:0000256" key="4">
    <source>
        <dbReference type="ARBA" id="ARBA00023002"/>
    </source>
</evidence>
<protein>
    <recommendedName>
        <fullName evidence="1">Manganese lipoxygenase</fullName>
    </recommendedName>
</protein>
<reference evidence="6 7" key="1">
    <citation type="journal article" date="2013" name="PLoS Genet.">
        <title>The genome and development-dependent transcriptomes of Pyronema confluens: a window into fungal evolution.</title>
        <authorList>
            <person name="Traeger S."/>
            <person name="Altegoer F."/>
            <person name="Freitag M."/>
            <person name="Gabaldon T."/>
            <person name="Kempken F."/>
            <person name="Kumar A."/>
            <person name="Marcet-Houben M."/>
            <person name="Poggeler S."/>
            <person name="Stajich J.E."/>
            <person name="Nowrousian M."/>
        </authorList>
    </citation>
    <scope>NUCLEOTIDE SEQUENCE [LARGE SCALE GENOMIC DNA]</scope>
    <source>
        <strain evidence="7">CBS 100304</strain>
        <tissue evidence="6">Vegetative mycelium</tissue>
    </source>
</reference>
<accession>U4L7I6</accession>
<sequence length="463" mass="52836">MIDIPTMLGQQQFTGPNLTPITTIANNTALLNEFVKAATLQKNDMIQPLSCTDPKSLFIQDCRYFREAINVPPVNMKDDIRSNLNAAQKGQYPVVIDYKVTISDSVVIFKKRLQAAQTRVIPPEEKTDWPCRYAKTCSQVADWIRHEIAIHLTHTHLIEEAVIVASQRIFEWDHIITRILYPHWYKTLSLNQAAREILLPKIIFDIVGFSTEKCKAFINYSYNNFNWQEQHAPEDLKKRGFEPSALNDDKFRNYAYAKNIHPMWKMIKSFVSDMFAIRYKCDDDVVADSAIQKWCDEIRDSQKGRIQSFPQSITAFDALANAVTINIIRVSFINKPSALFSAPPKTLNQLKLYTEQNLMAALSVDQPRQCLLMSHLPYLFSFRVQSGQSLAGYVSSLYNVYKEKKPSAADPHANGIKLATTLFYDALVKFDAEVAVISAQMDDHVRHPYNVLDSDITAISILI</sequence>
<evidence type="ECO:0000256" key="3">
    <source>
        <dbReference type="ARBA" id="ARBA00022964"/>
    </source>
</evidence>
<dbReference type="PROSITE" id="PS51393">
    <property type="entry name" value="LIPOXYGENASE_3"/>
    <property type="match status" value="1"/>
</dbReference>
<evidence type="ECO:0000256" key="1">
    <source>
        <dbReference type="ARBA" id="ARBA00021175"/>
    </source>
</evidence>
<name>U4L7I6_PYROM</name>
<dbReference type="OMA" id="EVWDKGV"/>
<dbReference type="EMBL" id="HF935432">
    <property type="protein sequence ID" value="CCX08811.1"/>
    <property type="molecule type" value="Genomic_DNA"/>
</dbReference>
<evidence type="ECO:0000256" key="2">
    <source>
        <dbReference type="ARBA" id="ARBA00022723"/>
    </source>
</evidence>
<dbReference type="InterPro" id="IPR000907">
    <property type="entry name" value="LipOase"/>
</dbReference>
<keyword evidence="4" id="KW-0560">Oxidoreductase</keyword>
<evidence type="ECO:0000313" key="7">
    <source>
        <dbReference type="Proteomes" id="UP000018144"/>
    </source>
</evidence>
<dbReference type="Gene3D" id="1.20.245.10">
    <property type="entry name" value="Lipoxygenase-1, Domain 5"/>
    <property type="match status" value="1"/>
</dbReference>
<dbReference type="GO" id="GO:0043651">
    <property type="term" value="P:linoleic acid metabolic process"/>
    <property type="evidence" value="ECO:0007669"/>
    <property type="project" value="UniProtKB-ARBA"/>
</dbReference>
<keyword evidence="3" id="KW-0223">Dioxygenase</keyword>
<keyword evidence="2" id="KW-0479">Metal-binding</keyword>
<evidence type="ECO:0000313" key="6">
    <source>
        <dbReference type="EMBL" id="CCX08811.1"/>
    </source>
</evidence>
<gene>
    <name evidence="6" type="ORF">PCON_08404</name>
</gene>
<dbReference type="InterPro" id="IPR036226">
    <property type="entry name" value="LipOase_C_sf"/>
</dbReference>
<feature type="domain" description="Lipoxygenase" evidence="5">
    <location>
        <begin position="120"/>
        <end position="327"/>
    </location>
</feature>
<dbReference type="GO" id="GO:0046872">
    <property type="term" value="F:metal ion binding"/>
    <property type="evidence" value="ECO:0007669"/>
    <property type="project" value="UniProtKB-KW"/>
</dbReference>
<dbReference type="GO" id="GO:0050584">
    <property type="term" value="F:linoleate 11-lipoxygenase activity"/>
    <property type="evidence" value="ECO:0007669"/>
    <property type="project" value="UniProtKB-ARBA"/>
</dbReference>
<dbReference type="AlphaFoldDB" id="U4L7I6"/>
<keyword evidence="7" id="KW-1185">Reference proteome</keyword>
<dbReference type="Proteomes" id="UP000018144">
    <property type="component" value="Unassembled WGS sequence"/>
</dbReference>
<proteinExistence type="predicted"/>
<dbReference type="GO" id="GO:0034440">
    <property type="term" value="P:lipid oxidation"/>
    <property type="evidence" value="ECO:0007669"/>
    <property type="project" value="InterPro"/>
</dbReference>
<dbReference type="InterPro" id="IPR013819">
    <property type="entry name" value="LipOase_C"/>
</dbReference>
<dbReference type="eggNOG" id="ENOG502QQSP">
    <property type="taxonomic scope" value="Eukaryota"/>
</dbReference>
<dbReference type="PANTHER" id="PTHR11771">
    <property type="entry name" value="LIPOXYGENASE"/>
    <property type="match status" value="1"/>
</dbReference>